<dbReference type="InterPro" id="IPR015424">
    <property type="entry name" value="PyrdxlP-dep_Trfase"/>
</dbReference>
<comment type="cofactor">
    <cofactor evidence="1">
        <name>pyridoxal 5'-phosphate</name>
        <dbReference type="ChEBI" id="CHEBI:597326"/>
    </cofactor>
</comment>
<organism evidence="7 8">
    <name type="scientific">Naumovozyma castellii</name>
    <name type="common">Yeast</name>
    <name type="synonym">Saccharomyces castellii</name>
    <dbReference type="NCBI Taxonomy" id="27288"/>
    <lineage>
        <taxon>Eukaryota</taxon>
        <taxon>Fungi</taxon>
        <taxon>Dikarya</taxon>
        <taxon>Ascomycota</taxon>
        <taxon>Saccharomycotina</taxon>
        <taxon>Saccharomycetes</taxon>
        <taxon>Saccharomycetales</taxon>
        <taxon>Saccharomycetaceae</taxon>
        <taxon>Naumovozyma</taxon>
    </lineage>
</organism>
<dbReference type="FunCoup" id="G0VA76">
    <property type="interactions" value="213"/>
</dbReference>
<evidence type="ECO:0000256" key="2">
    <source>
        <dbReference type="ARBA" id="ARBA00007441"/>
    </source>
</evidence>
<dbReference type="Proteomes" id="UP000001640">
    <property type="component" value="Chromosome 2"/>
</dbReference>
<feature type="domain" description="Aminotransferase class I/classII large" evidence="6">
    <location>
        <begin position="72"/>
        <end position="499"/>
    </location>
</feature>
<dbReference type="GO" id="GO:0047536">
    <property type="term" value="F:2-aminoadipate transaminase activity"/>
    <property type="evidence" value="ECO:0007669"/>
    <property type="project" value="TreeGrafter"/>
</dbReference>
<name>G0VA76_NAUCA</name>
<dbReference type="SUPFAM" id="SSF53383">
    <property type="entry name" value="PLP-dependent transferases"/>
    <property type="match status" value="1"/>
</dbReference>
<accession>G0VA76</accession>
<dbReference type="AlphaFoldDB" id="G0VA76"/>
<keyword evidence="3" id="KW-0032">Aminotransferase</keyword>
<reference evidence="7 8" key="1">
    <citation type="journal article" date="2011" name="Proc. Natl. Acad. Sci. U.S.A.">
        <title>Evolutionary erosion of yeast sex chromosomes by mating-type switching accidents.</title>
        <authorList>
            <person name="Gordon J.L."/>
            <person name="Armisen D."/>
            <person name="Proux-Wera E."/>
            <person name="Oheigeartaigh S.S."/>
            <person name="Byrne K.P."/>
            <person name="Wolfe K.H."/>
        </authorList>
    </citation>
    <scope>NUCLEOTIDE SEQUENCE [LARGE SCALE GENOMIC DNA]</scope>
    <source>
        <strain evidence="8">ATCC 76901 / BCRC 22586 / CBS 4309 / NBRC 1992 / NRRL Y-12630</strain>
    </source>
</reference>
<evidence type="ECO:0000313" key="7">
    <source>
        <dbReference type="EMBL" id="CCC68806.1"/>
    </source>
</evidence>
<dbReference type="CDD" id="cd00609">
    <property type="entry name" value="AAT_like"/>
    <property type="match status" value="1"/>
</dbReference>
<dbReference type="HOGENOM" id="CLU_017584_0_5_1"/>
<dbReference type="EMBL" id="HE576753">
    <property type="protein sequence ID" value="CCC68806.1"/>
    <property type="molecule type" value="Genomic_DNA"/>
</dbReference>
<dbReference type="InterPro" id="IPR004839">
    <property type="entry name" value="Aminotransferase_I/II_large"/>
</dbReference>
<evidence type="ECO:0000256" key="1">
    <source>
        <dbReference type="ARBA" id="ARBA00001933"/>
    </source>
</evidence>
<evidence type="ECO:0000313" key="8">
    <source>
        <dbReference type="Proteomes" id="UP000001640"/>
    </source>
</evidence>
<dbReference type="OMA" id="YAPANND"/>
<dbReference type="GO" id="GO:0006571">
    <property type="term" value="P:tyrosine biosynthetic process"/>
    <property type="evidence" value="ECO:0007669"/>
    <property type="project" value="EnsemblFungi"/>
</dbReference>
<protein>
    <recommendedName>
        <fullName evidence="6">Aminotransferase class I/classII large domain-containing protein</fullName>
    </recommendedName>
</protein>
<gene>
    <name evidence="7" type="primary">NCAS0B07220</name>
    <name evidence="7" type="ordered locus">NCAS_0B07220</name>
</gene>
<evidence type="ECO:0000256" key="5">
    <source>
        <dbReference type="ARBA" id="ARBA00022898"/>
    </source>
</evidence>
<dbReference type="KEGG" id="ncs:NCAS_0B07220"/>
<evidence type="ECO:0000256" key="3">
    <source>
        <dbReference type="ARBA" id="ARBA00022576"/>
    </source>
</evidence>
<evidence type="ECO:0000256" key="4">
    <source>
        <dbReference type="ARBA" id="ARBA00022679"/>
    </source>
</evidence>
<dbReference type="Pfam" id="PF00155">
    <property type="entry name" value="Aminotran_1_2"/>
    <property type="match status" value="1"/>
</dbReference>
<dbReference type="STRING" id="1064592.G0VA76"/>
<reference key="2">
    <citation type="submission" date="2011-08" db="EMBL/GenBank/DDBJ databases">
        <title>Genome sequence of Naumovozyma castellii.</title>
        <authorList>
            <person name="Gordon J.L."/>
            <person name="Armisen D."/>
            <person name="Proux-Wera E."/>
            <person name="OhEigeartaigh S.S."/>
            <person name="Byrne K.P."/>
            <person name="Wolfe K.H."/>
        </authorList>
    </citation>
    <scope>NUCLEOTIDE SEQUENCE</scope>
    <source>
        <strain>Type strain:CBS 4309</strain>
    </source>
</reference>
<dbReference type="PANTHER" id="PTHR42790">
    <property type="entry name" value="AMINOTRANSFERASE"/>
    <property type="match status" value="1"/>
</dbReference>
<comment type="similarity">
    <text evidence="2">Belongs to the class-I pyridoxal-phosphate-dependent aminotransferase family.</text>
</comment>
<dbReference type="InterPro" id="IPR050859">
    <property type="entry name" value="Class-I_PLP-dep_aminotransf"/>
</dbReference>
<keyword evidence="4" id="KW-0808">Transferase</keyword>
<sequence>MTAIKDNVAIANSEHSSMTLESLRERYSKFLSRREANRKVITFWAEDEFDPNSIQMSGGMPNEGFFPIESINLKISNTPHFEKSERKTVTTNISKETPVELPLSKSMQYSETRGLNPLLDFIRYFIKWIGNSPPYEDSLWEVMLANGSSDSMFKVFETLCDESDTVLMEEFTFVPVISNVMATGAKCIPIKVNLNYEDQGIDIDYLSNLLNNWKEGPYKHLSKPKILYTISTGQNPMGMTLSMEKREKIYQIAQQHDLIILEDDPYTYLTFPKFDPQDKFNNPYENPNFTIKEYLQNHFTKSFITLDNDGRVIRLETFSKLFAPGLRLSFIIANKFLLEKFVDFSELSSRAPSGTSQAIVYSTVKALTTTRANNEKPDLEQMSKAWLSWIIQIAKHYTNRRNITLSTLYESNAYKKKLFSVIEPSAGMFINLKINNISINILEEMNKLDKLLSKNGVKVILGYKMAVSKEFSMSDCNFIRITISFAKNEEELKNASNKITKSIEEYFQKS</sequence>
<dbReference type="GO" id="GO:0008793">
    <property type="term" value="F:aromatic-amino-acid transaminase activity"/>
    <property type="evidence" value="ECO:0007669"/>
    <property type="project" value="EnsemblFungi"/>
</dbReference>
<dbReference type="InterPro" id="IPR015421">
    <property type="entry name" value="PyrdxlP-dep_Trfase_major"/>
</dbReference>
<dbReference type="Gene3D" id="3.40.640.10">
    <property type="entry name" value="Type I PLP-dependent aspartate aminotransferase-like (Major domain)"/>
    <property type="match status" value="1"/>
</dbReference>
<dbReference type="RefSeq" id="XP_003675177.1">
    <property type="nucleotide sequence ID" value="XM_003675129.1"/>
</dbReference>
<dbReference type="OrthoDB" id="691673at2759"/>
<dbReference type="GO" id="GO:0009074">
    <property type="term" value="P:aromatic amino acid family catabolic process"/>
    <property type="evidence" value="ECO:0007669"/>
    <property type="project" value="TreeGrafter"/>
</dbReference>
<dbReference type="GO" id="GO:0030170">
    <property type="term" value="F:pyridoxal phosphate binding"/>
    <property type="evidence" value="ECO:0007669"/>
    <property type="project" value="InterPro"/>
</dbReference>
<dbReference type="PANTHER" id="PTHR42790:SF2">
    <property type="entry name" value="AROMATIC AMINO ACID AMINOTRANSFERASE 2"/>
    <property type="match status" value="1"/>
</dbReference>
<dbReference type="eggNOG" id="KOG0634">
    <property type="taxonomic scope" value="Eukaryota"/>
</dbReference>
<proteinExistence type="inferred from homology"/>
<keyword evidence="5" id="KW-0663">Pyridoxal phosphate</keyword>
<dbReference type="InParanoid" id="G0VA76"/>
<keyword evidence="8" id="KW-1185">Reference proteome</keyword>
<evidence type="ECO:0000259" key="6">
    <source>
        <dbReference type="Pfam" id="PF00155"/>
    </source>
</evidence>
<dbReference type="GO" id="GO:0009094">
    <property type="term" value="P:L-phenylalanine biosynthetic process"/>
    <property type="evidence" value="ECO:0007669"/>
    <property type="project" value="EnsemblFungi"/>
</dbReference>
<dbReference type="GO" id="GO:0019878">
    <property type="term" value="P:lysine biosynthetic process via aminoadipic acid"/>
    <property type="evidence" value="ECO:0007669"/>
    <property type="project" value="TreeGrafter"/>
</dbReference>
<dbReference type="GeneID" id="96902363"/>